<dbReference type="AlphaFoldDB" id="A0A1L2M584"/>
<dbReference type="GeneID" id="30522928"/>
<protein>
    <submittedName>
        <fullName evidence="1">Uncharacterized protein</fullName>
    </submittedName>
</protein>
<proteinExistence type="predicted"/>
<keyword evidence="1" id="KW-0934">Plastid</keyword>
<dbReference type="RefSeq" id="YP_009329543.1">
    <property type="nucleotide sequence ID" value="NC_032109.1"/>
</dbReference>
<geneLocation type="plastid" evidence="1"/>
<dbReference type="EMBL" id="KX828176">
    <property type="protein sequence ID" value="APD80626.1"/>
    <property type="molecule type" value="Genomic_DNA"/>
</dbReference>
<accession>A0A1L2M584</accession>
<sequence>MLNCASASSRHNLWSNARLSPFPDALRASVVRTPKASVKGRRVRGAHRLVSLAQPDFHLGSFFSPSFFVLRLGLTNGGRHSGAPFGGRAKEGKGAKTCECCAYKKEFIKK</sequence>
<name>A0A1L2M584_9CHLO</name>
<reference evidence="1" key="1">
    <citation type="submission" date="2016-09" db="EMBL/GenBank/DDBJ databases">
        <title>The plastid genome of Polytoma uvella is the largest known among non-photosynthetic algae and plants and reveals contrasting evolutionary paths to nonphotosynthetic life styles.</title>
        <authorList>
            <person name="Figueroa-Martinez F.J."/>
            <person name="Nedelcu A."/>
            <person name="Smith D.R."/>
            <person name="Reyes-Prieto A."/>
        </authorList>
    </citation>
    <scope>NUCLEOTIDE SEQUENCE</scope>
    <source>
        <strain evidence="1">SAG 11-49</strain>
    </source>
</reference>
<gene>
    <name evidence="1" type="primary">orf1014</name>
</gene>
<organism evidence="1">
    <name type="scientific">Chlamydomonas leiostraca</name>
    <dbReference type="NCBI Taxonomy" id="1034604"/>
    <lineage>
        <taxon>Eukaryota</taxon>
        <taxon>Viridiplantae</taxon>
        <taxon>Chlorophyta</taxon>
        <taxon>core chlorophytes</taxon>
        <taxon>Chlorophyceae</taxon>
        <taxon>CS clade</taxon>
        <taxon>Chlamydomonadales</taxon>
        <taxon>Chlamydomonadaceae</taxon>
        <taxon>Chlamydomonas</taxon>
    </lineage>
</organism>
<evidence type="ECO:0000313" key="1">
    <source>
        <dbReference type="EMBL" id="APD80626.1"/>
    </source>
</evidence>